<protein>
    <submittedName>
        <fullName evidence="1">Uncharacterized protein</fullName>
    </submittedName>
</protein>
<dbReference type="AlphaFoldDB" id="A0A9J6B884"/>
<dbReference type="Proteomes" id="UP000824120">
    <property type="component" value="Chromosome 1"/>
</dbReference>
<comment type="caution">
    <text evidence="1">The sequence shown here is derived from an EMBL/GenBank/DDBJ whole genome shotgun (WGS) entry which is preliminary data.</text>
</comment>
<dbReference type="EMBL" id="JACXVP010000001">
    <property type="protein sequence ID" value="KAG5632873.1"/>
    <property type="molecule type" value="Genomic_DNA"/>
</dbReference>
<sequence length="68" mass="7614">MEKLDGLRWEEPLYSTCVIGDKNNGAPNNSTSQFSVSAGKKMDLDGKNHYTVHVLVYFVKVSATKKHK</sequence>
<name>A0A9J6B884_SOLCO</name>
<evidence type="ECO:0000313" key="2">
    <source>
        <dbReference type="Proteomes" id="UP000824120"/>
    </source>
</evidence>
<proteinExistence type="predicted"/>
<organism evidence="1 2">
    <name type="scientific">Solanum commersonii</name>
    <name type="common">Commerson's wild potato</name>
    <name type="synonym">Commerson's nightshade</name>
    <dbReference type="NCBI Taxonomy" id="4109"/>
    <lineage>
        <taxon>Eukaryota</taxon>
        <taxon>Viridiplantae</taxon>
        <taxon>Streptophyta</taxon>
        <taxon>Embryophyta</taxon>
        <taxon>Tracheophyta</taxon>
        <taxon>Spermatophyta</taxon>
        <taxon>Magnoliopsida</taxon>
        <taxon>eudicotyledons</taxon>
        <taxon>Gunneridae</taxon>
        <taxon>Pentapetalae</taxon>
        <taxon>asterids</taxon>
        <taxon>lamiids</taxon>
        <taxon>Solanales</taxon>
        <taxon>Solanaceae</taxon>
        <taxon>Solanoideae</taxon>
        <taxon>Solaneae</taxon>
        <taxon>Solanum</taxon>
    </lineage>
</organism>
<keyword evidence="2" id="KW-1185">Reference proteome</keyword>
<gene>
    <name evidence="1" type="ORF">H5410_004590</name>
</gene>
<evidence type="ECO:0000313" key="1">
    <source>
        <dbReference type="EMBL" id="KAG5632873.1"/>
    </source>
</evidence>
<accession>A0A9J6B884</accession>
<reference evidence="1 2" key="1">
    <citation type="submission" date="2020-09" db="EMBL/GenBank/DDBJ databases">
        <title>De no assembly of potato wild relative species, Solanum commersonii.</title>
        <authorList>
            <person name="Cho K."/>
        </authorList>
    </citation>
    <scope>NUCLEOTIDE SEQUENCE [LARGE SCALE GENOMIC DNA]</scope>
    <source>
        <strain evidence="1">LZ3.2</strain>
        <tissue evidence="1">Leaf</tissue>
    </source>
</reference>